<dbReference type="EMBL" id="CAJVQC010005296">
    <property type="protein sequence ID" value="CAG8552065.1"/>
    <property type="molecule type" value="Genomic_DNA"/>
</dbReference>
<evidence type="ECO:0000313" key="2">
    <source>
        <dbReference type="Proteomes" id="UP000789920"/>
    </source>
</evidence>
<organism evidence="1 2">
    <name type="scientific">Racocetra persica</name>
    <dbReference type="NCBI Taxonomy" id="160502"/>
    <lineage>
        <taxon>Eukaryota</taxon>
        <taxon>Fungi</taxon>
        <taxon>Fungi incertae sedis</taxon>
        <taxon>Mucoromycota</taxon>
        <taxon>Glomeromycotina</taxon>
        <taxon>Glomeromycetes</taxon>
        <taxon>Diversisporales</taxon>
        <taxon>Gigasporaceae</taxon>
        <taxon>Racocetra</taxon>
    </lineage>
</organism>
<accession>A0ACA9LXD9</accession>
<reference evidence="1" key="1">
    <citation type="submission" date="2021-06" db="EMBL/GenBank/DDBJ databases">
        <authorList>
            <person name="Kallberg Y."/>
            <person name="Tangrot J."/>
            <person name="Rosling A."/>
        </authorList>
    </citation>
    <scope>NUCLEOTIDE SEQUENCE</scope>
    <source>
        <strain evidence="1">MA461A</strain>
    </source>
</reference>
<dbReference type="Proteomes" id="UP000789920">
    <property type="component" value="Unassembled WGS sequence"/>
</dbReference>
<gene>
    <name evidence="1" type="ORF">RPERSI_LOCUS4001</name>
</gene>
<name>A0ACA9LXD9_9GLOM</name>
<proteinExistence type="predicted"/>
<comment type="caution">
    <text evidence="1">The sequence shown here is derived from an EMBL/GenBank/DDBJ whole genome shotgun (WGS) entry which is preliminary data.</text>
</comment>
<sequence length="319" mass="37870">MHYRDYEVNNIGNVRSNNSSENYLDCFYPQEQRKTIKELGISSKNLESNLDLNDFINLEELNCSQNKLTALKINNCLQLRKLDCNNNCLQDLVLPFESEKLTELDVRNNNFSERDLSMFSHLVNLKYLGVGNRSSEFKKQYQEVETAEKEALCQKTSRLWQQYKLQTKKIKFEEIERIQKELFNEFYKHYKFKKKQSRKKRDREVKEAFDKLLNDNLSCQIHPQAVYTSRCLSEFTDNLPKLRILEQLTVNINASAELSQSMQFDILQSNTKQQLLPVFPTITNQREIKRQKTLEEPLYQTEQNQQQFQAQIQIPPKNN</sequence>
<protein>
    <submittedName>
        <fullName evidence="1">15770_t:CDS:1</fullName>
    </submittedName>
</protein>
<keyword evidence="2" id="KW-1185">Reference proteome</keyword>
<evidence type="ECO:0000313" key="1">
    <source>
        <dbReference type="EMBL" id="CAG8552065.1"/>
    </source>
</evidence>